<organism evidence="1 2">
    <name type="scientific">Marinomonas vulgaris</name>
    <dbReference type="NCBI Taxonomy" id="2823372"/>
    <lineage>
        <taxon>Bacteria</taxon>
        <taxon>Pseudomonadati</taxon>
        <taxon>Pseudomonadota</taxon>
        <taxon>Gammaproteobacteria</taxon>
        <taxon>Oceanospirillales</taxon>
        <taxon>Oceanospirillaceae</taxon>
        <taxon>Marinomonas</taxon>
    </lineage>
</organism>
<accession>A0ABS5HEU0</accession>
<proteinExistence type="predicted"/>
<evidence type="ECO:0000313" key="1">
    <source>
        <dbReference type="EMBL" id="MBR7889912.1"/>
    </source>
</evidence>
<dbReference type="Proteomes" id="UP000679722">
    <property type="component" value="Unassembled WGS sequence"/>
</dbReference>
<dbReference type="EMBL" id="JAGSSV010000023">
    <property type="protein sequence ID" value="MBR7889912.1"/>
    <property type="molecule type" value="Genomic_DNA"/>
</dbReference>
<reference evidence="2" key="2">
    <citation type="submission" date="2023-07" db="EMBL/GenBank/DDBJ databases">
        <title>Marinomonas vulgaris A79, complete genome.</title>
        <authorList>
            <person name="Ying J.-J."/>
        </authorList>
    </citation>
    <scope>NUCLEOTIDE SEQUENCE [LARGE SCALE GENOMIC DNA]</scope>
    <source>
        <strain evidence="2">A79</strain>
    </source>
</reference>
<name>A0ABS5HEU0_9GAMM</name>
<sequence length="282" mass="31575">MAEMNLGAVICKVNLKIKGISVDPETGAVLFSLFGNSGNKDTNSSGKLFGCIARISNNSELKKVEKRKAGLKLESDRFTLSVTPNQYFEIIYRFDANANSLDLSDPIKKIVCDEVYGYFQINQSNSHNLIKQKQMIDNSAYEAAGCGCVQDSYESAKILHTLSEGQSFTVEVEGHDTVQIHFPVEPPKPIPKVDNNSIELIGYRVKAIDFELNQIAVLTDTEKKKNIVLSPEEFNKFHQKYADGILSKSVIFNFVVKEQVGKKFNLISFCSFRNEQIELNNV</sequence>
<gene>
    <name evidence="1" type="ORF">J9B83_13375</name>
</gene>
<comment type="caution">
    <text evidence="1">The sequence shown here is derived from an EMBL/GenBank/DDBJ whole genome shotgun (WGS) entry which is preliminary data.</text>
</comment>
<evidence type="ECO:0000313" key="2">
    <source>
        <dbReference type="Proteomes" id="UP000679722"/>
    </source>
</evidence>
<protein>
    <submittedName>
        <fullName evidence="1">Uncharacterized protein</fullName>
    </submittedName>
</protein>
<reference evidence="1 2" key="1">
    <citation type="submission" date="2021-04" db="EMBL/GenBank/DDBJ databases">
        <authorList>
            <person name="Sun C."/>
        </authorList>
    </citation>
    <scope>NUCLEOTIDE SEQUENCE [LARGE SCALE GENOMIC DNA]</scope>
    <source>
        <strain evidence="1 2">A79</strain>
    </source>
</reference>
<keyword evidence="2" id="KW-1185">Reference proteome</keyword>
<dbReference type="RefSeq" id="WP_211537335.1">
    <property type="nucleotide sequence ID" value="NZ_JAGSSV010000023.1"/>
</dbReference>